<keyword evidence="3" id="KW-1185">Reference proteome</keyword>
<comment type="caution">
    <text evidence="2">The sequence shown here is derived from an EMBL/GenBank/DDBJ whole genome shotgun (WGS) entry which is preliminary data.</text>
</comment>
<gene>
    <name evidence="2" type="ORF">F4556_004778</name>
</gene>
<sequence>MGAFGRAKTDYWEGCTPARIAFVDGLRGLIDVLENKKHEKRAQILAIPTSTLSCYWSGRRVPNLATLRGLHAAVTASVGHANVPVTLQELEQRRITAAQRRFSSVTATPAPKDAAPSVSTASTGAGPAQDRQGAADASIRQVLADLGTAHAAGDRRSVITIAWSANKTLTPGEIGTVVTTLHADGDADLAEAVLLGGRDRSTADTMRLALALIDQGLAPAAEQLMQAVLPTLAH</sequence>
<dbReference type="RefSeq" id="WP_184919422.1">
    <property type="nucleotide sequence ID" value="NZ_JACHJR010000001.1"/>
</dbReference>
<accession>A0A7W7WJJ7</accession>
<proteinExistence type="predicted"/>
<protein>
    <submittedName>
        <fullName evidence="2">Uncharacterized protein</fullName>
    </submittedName>
</protein>
<dbReference type="AlphaFoldDB" id="A0A7W7WJJ7"/>
<evidence type="ECO:0000313" key="2">
    <source>
        <dbReference type="EMBL" id="MBB4949243.1"/>
    </source>
</evidence>
<evidence type="ECO:0000313" key="3">
    <source>
        <dbReference type="Proteomes" id="UP000573327"/>
    </source>
</evidence>
<feature type="region of interest" description="Disordered" evidence="1">
    <location>
        <begin position="101"/>
        <end position="134"/>
    </location>
</feature>
<dbReference type="Proteomes" id="UP000573327">
    <property type="component" value="Unassembled WGS sequence"/>
</dbReference>
<reference evidence="2 3" key="1">
    <citation type="submission" date="2020-08" db="EMBL/GenBank/DDBJ databases">
        <title>Sequencing the genomes of 1000 actinobacteria strains.</title>
        <authorList>
            <person name="Klenk H.-P."/>
        </authorList>
    </citation>
    <scope>NUCLEOTIDE SEQUENCE [LARGE SCALE GENOMIC DNA]</scope>
    <source>
        <strain evidence="2 3">DSM 44786</strain>
    </source>
</reference>
<dbReference type="EMBL" id="JACHJR010000001">
    <property type="protein sequence ID" value="MBB4949243.1"/>
    <property type="molecule type" value="Genomic_DNA"/>
</dbReference>
<name>A0A7W7WJJ7_9ACTN</name>
<organism evidence="2 3">
    <name type="scientific">Kitasatospora gansuensis</name>
    <dbReference type="NCBI Taxonomy" id="258050"/>
    <lineage>
        <taxon>Bacteria</taxon>
        <taxon>Bacillati</taxon>
        <taxon>Actinomycetota</taxon>
        <taxon>Actinomycetes</taxon>
        <taxon>Kitasatosporales</taxon>
        <taxon>Streptomycetaceae</taxon>
        <taxon>Kitasatospora</taxon>
    </lineage>
</organism>
<evidence type="ECO:0000256" key="1">
    <source>
        <dbReference type="SAM" id="MobiDB-lite"/>
    </source>
</evidence>